<name>A0ACC1P2T4_9APHY</name>
<accession>A0ACC1P2T4</accession>
<organism evidence="1 2">
    <name type="scientific">Trametes sanguinea</name>
    <dbReference type="NCBI Taxonomy" id="158606"/>
    <lineage>
        <taxon>Eukaryota</taxon>
        <taxon>Fungi</taxon>
        <taxon>Dikarya</taxon>
        <taxon>Basidiomycota</taxon>
        <taxon>Agaricomycotina</taxon>
        <taxon>Agaricomycetes</taxon>
        <taxon>Polyporales</taxon>
        <taxon>Polyporaceae</taxon>
        <taxon>Trametes</taxon>
    </lineage>
</organism>
<gene>
    <name evidence="1" type="ORF">NUW54_g9906</name>
</gene>
<comment type="caution">
    <text evidence="1">The sequence shown here is derived from an EMBL/GenBank/DDBJ whole genome shotgun (WGS) entry which is preliminary data.</text>
</comment>
<evidence type="ECO:0000313" key="1">
    <source>
        <dbReference type="EMBL" id="KAJ2986093.1"/>
    </source>
</evidence>
<keyword evidence="2" id="KW-1185">Reference proteome</keyword>
<proteinExistence type="predicted"/>
<reference evidence="1" key="1">
    <citation type="submission" date="2022-08" db="EMBL/GenBank/DDBJ databases">
        <title>Genome Sequence of Pycnoporus sanguineus.</title>
        <authorList>
            <person name="Buettner E."/>
        </authorList>
    </citation>
    <scope>NUCLEOTIDE SEQUENCE</scope>
    <source>
        <strain evidence="1">CG-C14</strain>
    </source>
</reference>
<protein>
    <submittedName>
        <fullName evidence="1">Uncharacterized protein</fullName>
    </submittedName>
</protein>
<sequence>MPDIPTATIAAGTKPLVKILLKFRPGKMVKKASKAERTVTNLLYNDTVVLPDNEFELLIDEREKVDIARCEAMNSKWFPNTYRHIKITYQYYASANELLRLAYRLTDPAKRLRGQEGQRVAAMRGQIVPAAAASVPLTGRLASYIIQDVCLIPGNNIVSIPCPSSVAEMATIEVKLQSVGNPGAAATGWSYVIDDGRVDLTDETASISISFTTLSGSDLDGTEDGCNNEMTIKLSQDKGKARGPGPSSRAALDTTIEIDVTDIPDGWRVDF</sequence>
<dbReference type="Proteomes" id="UP001144978">
    <property type="component" value="Unassembled WGS sequence"/>
</dbReference>
<evidence type="ECO:0000313" key="2">
    <source>
        <dbReference type="Proteomes" id="UP001144978"/>
    </source>
</evidence>
<dbReference type="EMBL" id="JANSHE010003438">
    <property type="protein sequence ID" value="KAJ2986093.1"/>
    <property type="molecule type" value="Genomic_DNA"/>
</dbReference>